<dbReference type="Proteomes" id="UP000628448">
    <property type="component" value="Unassembled WGS sequence"/>
</dbReference>
<dbReference type="AlphaFoldDB" id="A0A931E1Y3"/>
<feature type="signal peptide" evidence="1">
    <location>
        <begin position="1"/>
        <end position="18"/>
    </location>
</feature>
<proteinExistence type="predicted"/>
<dbReference type="SUPFAM" id="SSF52096">
    <property type="entry name" value="ClpP/crotonase"/>
    <property type="match status" value="1"/>
</dbReference>
<organism evidence="3 4">
    <name type="scientific">Panacibacter microcysteis</name>
    <dbReference type="NCBI Taxonomy" id="2793269"/>
    <lineage>
        <taxon>Bacteria</taxon>
        <taxon>Pseudomonadati</taxon>
        <taxon>Bacteroidota</taxon>
        <taxon>Chitinophagia</taxon>
        <taxon>Chitinophagales</taxon>
        <taxon>Chitinophagaceae</taxon>
        <taxon>Panacibacter</taxon>
    </lineage>
</organism>
<dbReference type="Gene3D" id="3.90.226.10">
    <property type="entry name" value="2-enoyl-CoA Hydratase, Chain A, domain 1"/>
    <property type="match status" value="2"/>
</dbReference>
<feature type="domain" description="Tail specific protease" evidence="2">
    <location>
        <begin position="226"/>
        <end position="403"/>
    </location>
</feature>
<dbReference type="SMART" id="SM00245">
    <property type="entry name" value="TSPc"/>
    <property type="match status" value="1"/>
</dbReference>
<dbReference type="PANTHER" id="PTHR11261:SF3">
    <property type="entry name" value="RETINOL-BINDING PROTEIN 3"/>
    <property type="match status" value="1"/>
</dbReference>
<dbReference type="RefSeq" id="WP_196988712.1">
    <property type="nucleotide sequence ID" value="NZ_JADWYR010000001.1"/>
</dbReference>
<comment type="caution">
    <text evidence="3">The sequence shown here is derived from an EMBL/GenBank/DDBJ whole genome shotgun (WGS) entry which is preliminary data.</text>
</comment>
<dbReference type="Pfam" id="PF03572">
    <property type="entry name" value="Peptidase_S41"/>
    <property type="match status" value="2"/>
</dbReference>
<dbReference type="InterPro" id="IPR005151">
    <property type="entry name" value="Tail-specific_protease"/>
</dbReference>
<protein>
    <recommendedName>
        <fullName evidence="2">Tail specific protease domain-containing protein</fullName>
    </recommendedName>
</protein>
<gene>
    <name evidence="3" type="ORF">I5907_00070</name>
</gene>
<dbReference type="InterPro" id="IPR029045">
    <property type="entry name" value="ClpP/crotonase-like_dom_sf"/>
</dbReference>
<evidence type="ECO:0000313" key="3">
    <source>
        <dbReference type="EMBL" id="MBG9374612.1"/>
    </source>
</evidence>
<dbReference type="GO" id="GO:0006508">
    <property type="term" value="P:proteolysis"/>
    <property type="evidence" value="ECO:0007669"/>
    <property type="project" value="InterPro"/>
</dbReference>
<sequence>MRIILTFIFFLLVPGLNAQTNTYLADLTALRAIIEKTASFRAQVKGDKLTAYNDLYHRLLSDSSMKPDSYEYFYNLAQLVFPLRDNHLGFYQLPDYQHLSTTESIDSFVATKELPAYPACKINLDSLKANLATRPADAIEGIYYYDKFYTVGLFKSEAHKYVGVVLDSDISLWKKGQVAIHLYEFGPNLYKAIYGHPKFKFFMLQPVEKYQNQSLINASFYGSYSQSVYTKQLTQTDYVRLPKTASKFALKNLQDDVQYLLIQTFQANHATAAVSQEFYDSVKTLLKAPHLVVDLRNNEGGAEKEMKKYLRLLQQYVNNGHLYVLVNNGTLSQAEIFTLELKKLANVTTVGQQTKGMLAYGSNYGKREKLPSGKFELYLTDMNNGATLLQYEDYGIQPDILLQNDKDWLDQVLEIIRGK</sequence>
<evidence type="ECO:0000256" key="1">
    <source>
        <dbReference type="SAM" id="SignalP"/>
    </source>
</evidence>
<dbReference type="PANTHER" id="PTHR11261">
    <property type="entry name" value="INTERPHOTORECEPTOR RETINOID-BINDING PROTEIN"/>
    <property type="match status" value="1"/>
</dbReference>
<dbReference type="EMBL" id="JADWYR010000001">
    <property type="protein sequence ID" value="MBG9374612.1"/>
    <property type="molecule type" value="Genomic_DNA"/>
</dbReference>
<keyword evidence="4" id="KW-1185">Reference proteome</keyword>
<evidence type="ECO:0000313" key="4">
    <source>
        <dbReference type="Proteomes" id="UP000628448"/>
    </source>
</evidence>
<dbReference type="GO" id="GO:0008236">
    <property type="term" value="F:serine-type peptidase activity"/>
    <property type="evidence" value="ECO:0007669"/>
    <property type="project" value="InterPro"/>
</dbReference>
<keyword evidence="1" id="KW-0732">Signal</keyword>
<reference evidence="3" key="1">
    <citation type="submission" date="2020-11" db="EMBL/GenBank/DDBJ databases">
        <title>Bacterial whole genome sequence for Panacibacter sp. DH6.</title>
        <authorList>
            <person name="Le V."/>
            <person name="Ko S."/>
            <person name="Ahn C.-Y."/>
            <person name="Oh H.-M."/>
        </authorList>
    </citation>
    <scope>NUCLEOTIDE SEQUENCE</scope>
    <source>
        <strain evidence="3">DH6</strain>
    </source>
</reference>
<name>A0A931E1Y3_9BACT</name>
<accession>A0A931E1Y3</accession>
<feature type="chain" id="PRO_5038049035" description="Tail specific protease domain-containing protein" evidence="1">
    <location>
        <begin position="19"/>
        <end position="419"/>
    </location>
</feature>
<evidence type="ECO:0000259" key="2">
    <source>
        <dbReference type="SMART" id="SM00245"/>
    </source>
</evidence>